<protein>
    <submittedName>
        <fullName evidence="1">Uncharacterized protein</fullName>
    </submittedName>
</protein>
<evidence type="ECO:0000313" key="1">
    <source>
        <dbReference type="EMBL" id="RNI37380.1"/>
    </source>
</evidence>
<sequence length="280" mass="32217">MGTPATKRGILLNEMNIYYFSKKLRMRKILFILWVLPILGYGQNIETVKNPHYKKQKIEGLGNLKINKTNISIIDSLSKLPDVKYDYTAYTLGNIPLKNAESTSLTEMYELKKDSSTLEKEFDTHAVYAKNVKVFYLNYFQAGGIDVNNIYLTFHNGILIKIEIGLQGLHNEVDNAFLTKYGMPVKITTITKPITCQNGFGAVFYYKDEYISSYWTSEINNVVAEKTSSTYYINCKPVYSFSFSIFDEKKMNLINAEQEKNIKVIDSLKNTIPKEKLKDF</sequence>
<dbReference type="AlphaFoldDB" id="A0A3M9NHY9"/>
<proteinExistence type="predicted"/>
<evidence type="ECO:0000313" key="2">
    <source>
        <dbReference type="Proteomes" id="UP000267223"/>
    </source>
</evidence>
<name>A0A3M9NHY9_9BACT</name>
<gene>
    <name evidence="1" type="ORF">EFY79_08255</name>
</gene>
<organism evidence="1 2">
    <name type="scientific">Hanamia caeni</name>
    <dbReference type="NCBI Taxonomy" id="2294116"/>
    <lineage>
        <taxon>Bacteria</taxon>
        <taxon>Pseudomonadati</taxon>
        <taxon>Bacteroidota</taxon>
        <taxon>Chitinophagia</taxon>
        <taxon>Chitinophagales</taxon>
        <taxon>Chitinophagaceae</taxon>
        <taxon>Hanamia</taxon>
    </lineage>
</organism>
<reference evidence="1 2" key="1">
    <citation type="submission" date="2018-11" db="EMBL/GenBank/DDBJ databases">
        <title>Draft genome sequence of Ferruginibacter sp. BO-59.</title>
        <authorList>
            <person name="Im W.T."/>
        </authorList>
    </citation>
    <scope>NUCLEOTIDE SEQUENCE [LARGE SCALE GENOMIC DNA]</scope>
    <source>
        <strain evidence="1 2">BO-59</strain>
    </source>
</reference>
<dbReference type="Proteomes" id="UP000267223">
    <property type="component" value="Unassembled WGS sequence"/>
</dbReference>
<keyword evidence="2" id="KW-1185">Reference proteome</keyword>
<accession>A0A3M9NHY9</accession>
<dbReference type="EMBL" id="RJJR01000005">
    <property type="protein sequence ID" value="RNI37380.1"/>
    <property type="molecule type" value="Genomic_DNA"/>
</dbReference>
<comment type="caution">
    <text evidence="1">The sequence shown here is derived from an EMBL/GenBank/DDBJ whole genome shotgun (WGS) entry which is preliminary data.</text>
</comment>